<reference evidence="2" key="2">
    <citation type="submission" date="2020-09" db="EMBL/GenBank/DDBJ databases">
        <authorList>
            <person name="Sun Q."/>
            <person name="Zhou Y."/>
        </authorList>
    </citation>
    <scope>NUCLEOTIDE SEQUENCE</scope>
    <source>
        <strain evidence="2">CGMCC 1.15254</strain>
    </source>
</reference>
<dbReference type="RefSeq" id="WP_188663451.1">
    <property type="nucleotide sequence ID" value="NZ_BMHV01000009.1"/>
</dbReference>
<feature type="transmembrane region" description="Helical" evidence="1">
    <location>
        <begin position="25"/>
        <end position="47"/>
    </location>
</feature>
<protein>
    <submittedName>
        <fullName evidence="2">Membrane protein</fullName>
    </submittedName>
</protein>
<gene>
    <name evidence="2" type="ORF">GCM10011332_15040</name>
</gene>
<name>A0A917BXV6_9PROT</name>
<dbReference type="Proteomes" id="UP000632498">
    <property type="component" value="Unassembled WGS sequence"/>
</dbReference>
<dbReference type="PANTHER" id="PTHR38598:SF1">
    <property type="entry name" value="INNER MEMBRANE PROTEIN YJCH"/>
    <property type="match status" value="1"/>
</dbReference>
<comment type="caution">
    <text evidence="2">The sequence shown here is derived from an EMBL/GenBank/DDBJ whole genome shotgun (WGS) entry which is preliminary data.</text>
</comment>
<organism evidence="2 3">
    <name type="scientific">Terasakiella brassicae</name>
    <dbReference type="NCBI Taxonomy" id="1634917"/>
    <lineage>
        <taxon>Bacteria</taxon>
        <taxon>Pseudomonadati</taxon>
        <taxon>Pseudomonadota</taxon>
        <taxon>Alphaproteobacteria</taxon>
        <taxon>Rhodospirillales</taxon>
        <taxon>Terasakiellaceae</taxon>
        <taxon>Terasakiella</taxon>
    </lineage>
</organism>
<evidence type="ECO:0000313" key="3">
    <source>
        <dbReference type="Proteomes" id="UP000632498"/>
    </source>
</evidence>
<dbReference type="GO" id="GO:0005886">
    <property type="term" value="C:plasma membrane"/>
    <property type="evidence" value="ECO:0007669"/>
    <property type="project" value="TreeGrafter"/>
</dbReference>
<dbReference type="AlphaFoldDB" id="A0A917BXV6"/>
<dbReference type="InterPro" id="IPR007436">
    <property type="entry name" value="DUF485"/>
</dbReference>
<keyword evidence="1" id="KW-1133">Transmembrane helix</keyword>
<keyword evidence="1" id="KW-0472">Membrane</keyword>
<evidence type="ECO:0000256" key="1">
    <source>
        <dbReference type="SAM" id="Phobius"/>
    </source>
</evidence>
<dbReference type="InterPro" id="IPR052959">
    <property type="entry name" value="Inner_membrane_assoc"/>
</dbReference>
<dbReference type="EMBL" id="BMHV01000009">
    <property type="protein sequence ID" value="GGF62202.1"/>
    <property type="molecule type" value="Genomic_DNA"/>
</dbReference>
<dbReference type="Pfam" id="PF04341">
    <property type="entry name" value="DUF485"/>
    <property type="match status" value="1"/>
</dbReference>
<evidence type="ECO:0000313" key="2">
    <source>
        <dbReference type="EMBL" id="GGF62202.1"/>
    </source>
</evidence>
<feature type="transmembrane region" description="Helical" evidence="1">
    <location>
        <begin position="59"/>
        <end position="83"/>
    </location>
</feature>
<keyword evidence="1" id="KW-0812">Transmembrane</keyword>
<reference evidence="2" key="1">
    <citation type="journal article" date="2014" name="Int. J. Syst. Evol. Microbiol.">
        <title>Complete genome sequence of Corynebacterium casei LMG S-19264T (=DSM 44701T), isolated from a smear-ripened cheese.</title>
        <authorList>
            <consortium name="US DOE Joint Genome Institute (JGI-PGF)"/>
            <person name="Walter F."/>
            <person name="Albersmeier A."/>
            <person name="Kalinowski J."/>
            <person name="Ruckert C."/>
        </authorList>
    </citation>
    <scope>NUCLEOTIDE SEQUENCE</scope>
    <source>
        <strain evidence="2">CGMCC 1.15254</strain>
    </source>
</reference>
<keyword evidence="3" id="KW-1185">Reference proteome</keyword>
<sequence>MSEHIYERIKKDPRFSDLQKRRGRFALILSILVLTVYYGFIMVVAFAPEKLATPLAEGMTTSIGIPIGAAIIILAWLSTGIYVRRANSEFDSLNKQIVEDASK</sequence>
<accession>A0A917BXV6</accession>
<dbReference type="PANTHER" id="PTHR38598">
    <property type="entry name" value="INNER MEMBRANE PROTEIN YJCH"/>
    <property type="match status" value="1"/>
</dbReference>
<proteinExistence type="predicted"/>